<reference evidence="8" key="1">
    <citation type="submission" date="2023-07" db="EMBL/GenBank/DDBJ databases">
        <title>Chromosome-level Genome Assembly of Striped Snakehead (Channa striata).</title>
        <authorList>
            <person name="Liu H."/>
        </authorList>
    </citation>
    <scope>NUCLEOTIDE SEQUENCE</scope>
    <source>
        <strain evidence="8">Gz</strain>
        <tissue evidence="8">Muscle</tissue>
    </source>
</reference>
<evidence type="ECO:0000256" key="7">
    <source>
        <dbReference type="SAM" id="MobiDB-lite"/>
    </source>
</evidence>
<dbReference type="SUPFAM" id="SSF48371">
    <property type="entry name" value="ARM repeat"/>
    <property type="match status" value="1"/>
</dbReference>
<comment type="subcellular location">
    <subcellularLocation>
        <location evidence="1">Cell junction</location>
    </subcellularLocation>
</comment>
<proteinExistence type="inferred from homology"/>
<feature type="region of interest" description="Disordered" evidence="7">
    <location>
        <begin position="518"/>
        <end position="548"/>
    </location>
</feature>
<dbReference type="GO" id="GO:0005737">
    <property type="term" value="C:cytoplasm"/>
    <property type="evidence" value="ECO:0007669"/>
    <property type="project" value="TreeGrafter"/>
</dbReference>
<gene>
    <name evidence="8" type="ORF">Q5P01_003572</name>
</gene>
<feature type="compositionally biased region" description="Low complexity" evidence="7">
    <location>
        <begin position="105"/>
        <end position="118"/>
    </location>
</feature>
<dbReference type="GO" id="GO:0002934">
    <property type="term" value="P:desmosome organization"/>
    <property type="evidence" value="ECO:0007669"/>
    <property type="project" value="TreeGrafter"/>
</dbReference>
<evidence type="ECO:0000256" key="6">
    <source>
        <dbReference type="PROSITE-ProRule" id="PRU00259"/>
    </source>
</evidence>
<dbReference type="Gene3D" id="1.25.10.10">
    <property type="entry name" value="Leucine-rich Repeat Variant"/>
    <property type="match status" value="1"/>
</dbReference>
<protein>
    <recommendedName>
        <fullName evidence="10">Plakophilin 2</fullName>
    </recommendedName>
</protein>
<evidence type="ECO:0000256" key="5">
    <source>
        <dbReference type="ARBA" id="ARBA00022949"/>
    </source>
</evidence>
<evidence type="ECO:0008006" key="10">
    <source>
        <dbReference type="Google" id="ProtNLM"/>
    </source>
</evidence>
<dbReference type="InterPro" id="IPR011989">
    <property type="entry name" value="ARM-like"/>
</dbReference>
<dbReference type="GO" id="GO:0007507">
    <property type="term" value="P:heart development"/>
    <property type="evidence" value="ECO:0007669"/>
    <property type="project" value="TreeGrafter"/>
</dbReference>
<evidence type="ECO:0000313" key="8">
    <source>
        <dbReference type="EMBL" id="KAK2858952.1"/>
    </source>
</evidence>
<sequence>MEEVFKSALPQSVLDDTSLVLPEEPNAGSSTKPEFRVHQQVRLMLARNSRKFVSDGGIQLEKIKAKSCEATDEPSSYIKVNGIGFTNRSLSSYPAQRPSQRVEVSPSASPHLPHSSTPRYRGYFTCARPEPSQSHRVVNLPDHSPGNDKWRYALSEVPRGTRQHASVSRHYSSQQRSMRQTAGRQPVFANAALKQSGPHWNGNQSAVLQDKRAIEPNRGASCSAQLRMSRKVSHRRSLYPPSVGSMEVDRGRQLTRSPEMTIETAVTLLSRDDDQTLMSAASWIQNKCLHNIEARRTVFFQGGIGMLLKLLSSDNEEVQCYAAGALRNVVFQIDDNKIEVEEKDGFNIILEALRKSRDVETRRQLSGLLWNLSCHEQLKEPLTRVGLNTLTCTVLVPSSGISEGNNPKDELLADGDVFLHTTGCLRNLSSGGPDSRTLMRDCEKLIDCLVYYIRGTIADHKRNDKSTENCICILHNLSYQFEPELPKKDAQDLRESRQNVDVEPKTVGCFTHRGAKITEGDTQTSKERKNHTAPASHLDPQSPLLEESANPRGTEWLWSTITIRMYLSLIACSLCHVTQGAAIGALQNITAGHGEASKAIAFTIVKKESGLQHLKKILQGEQKDVKTPAIFLIKNLSRYVELHADIVKQVLPEVVQMLPTEDRNTDLPPAVTTSLCRILISLSQSDSSHARAIFSQGVIKRIIRISFNIFGETPESKAACILLYAMWSHRDLHQDFKKDGLKKKDFINARTKKAVHTSQN</sequence>
<dbReference type="GO" id="GO:0045110">
    <property type="term" value="P:intermediate filament bundle assembly"/>
    <property type="evidence" value="ECO:0007669"/>
    <property type="project" value="TreeGrafter"/>
</dbReference>
<dbReference type="GO" id="GO:0072659">
    <property type="term" value="P:protein localization to plasma membrane"/>
    <property type="evidence" value="ECO:0007669"/>
    <property type="project" value="TreeGrafter"/>
</dbReference>
<dbReference type="Pfam" id="PF00514">
    <property type="entry name" value="Arm"/>
    <property type="match status" value="1"/>
</dbReference>
<organism evidence="8 9">
    <name type="scientific">Channa striata</name>
    <name type="common">Snakehead murrel</name>
    <name type="synonym">Ophicephalus striatus</name>
    <dbReference type="NCBI Taxonomy" id="64152"/>
    <lineage>
        <taxon>Eukaryota</taxon>
        <taxon>Metazoa</taxon>
        <taxon>Chordata</taxon>
        <taxon>Craniata</taxon>
        <taxon>Vertebrata</taxon>
        <taxon>Euteleostomi</taxon>
        <taxon>Actinopterygii</taxon>
        <taxon>Neopterygii</taxon>
        <taxon>Teleostei</taxon>
        <taxon>Neoteleostei</taxon>
        <taxon>Acanthomorphata</taxon>
        <taxon>Anabantaria</taxon>
        <taxon>Anabantiformes</taxon>
        <taxon>Channoidei</taxon>
        <taxon>Channidae</taxon>
        <taxon>Channa</taxon>
    </lineage>
</organism>
<keyword evidence="9" id="KW-1185">Reference proteome</keyword>
<evidence type="ECO:0000256" key="3">
    <source>
        <dbReference type="ARBA" id="ARBA00022737"/>
    </source>
</evidence>
<feature type="repeat" description="ARM" evidence="6">
    <location>
        <begin position="302"/>
        <end position="329"/>
    </location>
</feature>
<dbReference type="InterPro" id="IPR000225">
    <property type="entry name" value="Armadillo"/>
</dbReference>
<evidence type="ECO:0000256" key="1">
    <source>
        <dbReference type="ARBA" id="ARBA00004282"/>
    </source>
</evidence>
<evidence type="ECO:0000256" key="2">
    <source>
        <dbReference type="ARBA" id="ARBA00005462"/>
    </source>
</evidence>
<dbReference type="PANTHER" id="PTHR10372">
    <property type="entry name" value="PLAKOPHILLIN-RELATED"/>
    <property type="match status" value="1"/>
</dbReference>
<dbReference type="InterPro" id="IPR028435">
    <property type="entry name" value="Plakophilin/d_Catenin"/>
</dbReference>
<dbReference type="GO" id="GO:0005912">
    <property type="term" value="C:adherens junction"/>
    <property type="evidence" value="ECO:0007669"/>
    <property type="project" value="TreeGrafter"/>
</dbReference>
<feature type="compositionally biased region" description="Basic residues" evidence="7">
    <location>
        <begin position="228"/>
        <end position="237"/>
    </location>
</feature>
<keyword evidence="5" id="KW-0965">Cell junction</keyword>
<dbReference type="PROSITE" id="PS50176">
    <property type="entry name" value="ARM_REPEAT"/>
    <property type="match status" value="1"/>
</dbReference>
<evidence type="ECO:0000256" key="4">
    <source>
        <dbReference type="ARBA" id="ARBA00022889"/>
    </source>
</evidence>
<dbReference type="SMART" id="SM00185">
    <property type="entry name" value="ARM"/>
    <property type="match status" value="4"/>
</dbReference>
<dbReference type="PANTHER" id="PTHR10372:SF25">
    <property type="entry name" value="PLAKOPHILIN-2"/>
    <property type="match status" value="1"/>
</dbReference>
<keyword evidence="4" id="KW-0130">Cell adhesion</keyword>
<dbReference type="AlphaFoldDB" id="A0AA88NHY1"/>
<evidence type="ECO:0000313" key="9">
    <source>
        <dbReference type="Proteomes" id="UP001187415"/>
    </source>
</evidence>
<comment type="similarity">
    <text evidence="2">Belongs to the beta-catenin family.</text>
</comment>
<accession>A0AA88NHY1</accession>
<dbReference type="Proteomes" id="UP001187415">
    <property type="component" value="Unassembled WGS sequence"/>
</dbReference>
<keyword evidence="3" id="KW-0677">Repeat</keyword>
<dbReference type="InterPro" id="IPR016024">
    <property type="entry name" value="ARM-type_fold"/>
</dbReference>
<comment type="caution">
    <text evidence="8">The sequence shown here is derived from an EMBL/GenBank/DDBJ whole genome shotgun (WGS) entry which is preliminary data.</text>
</comment>
<feature type="compositionally biased region" description="Basic and acidic residues" evidence="7">
    <location>
        <begin position="518"/>
        <end position="527"/>
    </location>
</feature>
<feature type="region of interest" description="Disordered" evidence="7">
    <location>
        <begin position="91"/>
        <end position="120"/>
    </location>
</feature>
<dbReference type="GO" id="GO:0014704">
    <property type="term" value="C:intercalated disc"/>
    <property type="evidence" value="ECO:0007669"/>
    <property type="project" value="TreeGrafter"/>
</dbReference>
<dbReference type="GO" id="GO:0005886">
    <property type="term" value="C:plasma membrane"/>
    <property type="evidence" value="ECO:0007669"/>
    <property type="project" value="TreeGrafter"/>
</dbReference>
<dbReference type="GO" id="GO:0098609">
    <property type="term" value="P:cell-cell adhesion"/>
    <property type="evidence" value="ECO:0007669"/>
    <property type="project" value="InterPro"/>
</dbReference>
<feature type="region of interest" description="Disordered" evidence="7">
    <location>
        <begin position="222"/>
        <end position="250"/>
    </location>
</feature>
<name>A0AA88NHY1_CHASR</name>
<dbReference type="GO" id="GO:0005634">
    <property type="term" value="C:nucleus"/>
    <property type="evidence" value="ECO:0007669"/>
    <property type="project" value="TreeGrafter"/>
</dbReference>
<dbReference type="EMBL" id="JAUPFM010000002">
    <property type="protein sequence ID" value="KAK2858952.1"/>
    <property type="molecule type" value="Genomic_DNA"/>
</dbReference>